<accession>A0A9X2KWH8</accession>
<dbReference type="AlphaFoldDB" id="A0A9X2KWH8"/>
<reference evidence="1" key="1">
    <citation type="submission" date="2022-07" db="EMBL/GenBank/DDBJ databases">
        <title>Gramela sediminis sp. nov., isolated from deep-sea sediment of the Indian Ocean.</title>
        <authorList>
            <person name="Shi H."/>
        </authorList>
    </citation>
    <scope>NUCLEOTIDE SEQUENCE</scope>
    <source>
        <strain evidence="1">GC03-9</strain>
    </source>
</reference>
<organism evidence="1 2">
    <name type="scientific">Christiangramia oceanisediminis</name>
    <dbReference type="NCBI Taxonomy" id="2920386"/>
    <lineage>
        <taxon>Bacteria</taxon>
        <taxon>Pseudomonadati</taxon>
        <taxon>Bacteroidota</taxon>
        <taxon>Flavobacteriia</taxon>
        <taxon>Flavobacteriales</taxon>
        <taxon>Flavobacteriaceae</taxon>
        <taxon>Christiangramia</taxon>
    </lineage>
</organism>
<dbReference type="Proteomes" id="UP001155280">
    <property type="component" value="Unassembled WGS sequence"/>
</dbReference>
<keyword evidence="2" id="KW-1185">Reference proteome</keyword>
<dbReference type="RefSeq" id="WP_241551761.1">
    <property type="nucleotide sequence ID" value="NZ_JANCNS010000002.1"/>
</dbReference>
<evidence type="ECO:0000313" key="2">
    <source>
        <dbReference type="Proteomes" id="UP001155280"/>
    </source>
</evidence>
<sequence length="73" mass="8846">MRLLSLSKSGDNYLVKARTIRRIFGITISTTVQEYINRVNENEWYSIEGKKITDYRKTQLDKWLKDHQRFIEH</sequence>
<evidence type="ECO:0000313" key="1">
    <source>
        <dbReference type="EMBL" id="MCP9199950.1"/>
    </source>
</evidence>
<name>A0A9X2KWH8_9FLAO</name>
<comment type="caution">
    <text evidence="1">The sequence shown here is derived from an EMBL/GenBank/DDBJ whole genome shotgun (WGS) entry which is preliminary data.</text>
</comment>
<gene>
    <name evidence="1" type="ORF">MKO06_08535</name>
</gene>
<protein>
    <submittedName>
        <fullName evidence="1">Uncharacterized protein</fullName>
    </submittedName>
</protein>
<proteinExistence type="predicted"/>
<dbReference type="EMBL" id="JANCNS010000002">
    <property type="protein sequence ID" value="MCP9199950.1"/>
    <property type="molecule type" value="Genomic_DNA"/>
</dbReference>